<evidence type="ECO:0000313" key="10">
    <source>
        <dbReference type="EMBL" id="KJE96489.1"/>
    </source>
</evidence>
<evidence type="ECO:0000256" key="6">
    <source>
        <dbReference type="ARBA" id="ARBA00022989"/>
    </source>
</evidence>
<keyword evidence="6 9" id="KW-1133">Transmembrane helix</keyword>
<dbReference type="InterPro" id="IPR009445">
    <property type="entry name" value="TMEM85/Emc4"/>
</dbReference>
<dbReference type="PANTHER" id="PTHR19315">
    <property type="entry name" value="ER MEMBRANE PROTEIN COMPLEX SUBUNIT 4"/>
    <property type="match status" value="1"/>
</dbReference>
<dbReference type="AlphaFoldDB" id="A0A0D2X4Q9"/>
<dbReference type="Proteomes" id="UP000008743">
    <property type="component" value="Unassembled WGS sequence"/>
</dbReference>
<accession>A0A0D2X4Q9</accession>
<dbReference type="OrthoDB" id="369569at2759"/>
<proteinExistence type="inferred from homology"/>
<dbReference type="FunCoup" id="A0A0D2X4Q9">
    <property type="interactions" value="307"/>
</dbReference>
<gene>
    <name evidence="10" type="ORF">CAOG_006809</name>
</gene>
<sequence>MIQRSLSFCYGSSFLSVFGEAQKMAHKRDARFTLDLARTLPQDSTATDASGSSSSSTSISTSNNSGSGELLSGYDATFRGSADARTARNPEALAQLKSMKAWEMALAPAKSVPMNGFMMWMAGNSIHIFSIMITVMMLITPVKAIFSTGTTFAKLTEDGKSQLLQQKLVFILANCLSIGMAMYKFSVLGLLPTSPSDWLSFLDPKQILEVSVGSTAAAPM</sequence>
<feature type="region of interest" description="Disordered" evidence="8">
    <location>
        <begin position="43"/>
        <end position="66"/>
    </location>
</feature>
<keyword evidence="11" id="KW-1185">Reference proteome</keyword>
<dbReference type="PhylomeDB" id="A0A0D2X4Q9"/>
<keyword evidence="5" id="KW-0256">Endoplasmic reticulum</keyword>
<evidence type="ECO:0000256" key="9">
    <source>
        <dbReference type="SAM" id="Phobius"/>
    </source>
</evidence>
<comment type="subcellular location">
    <subcellularLocation>
        <location evidence="1">Endoplasmic reticulum membrane</location>
        <topology evidence="1">Multi-pass membrane protein</topology>
    </subcellularLocation>
</comment>
<evidence type="ECO:0000313" key="11">
    <source>
        <dbReference type="Proteomes" id="UP000008743"/>
    </source>
</evidence>
<keyword evidence="7 9" id="KW-0472">Membrane</keyword>
<evidence type="ECO:0000256" key="1">
    <source>
        <dbReference type="ARBA" id="ARBA00004477"/>
    </source>
</evidence>
<evidence type="ECO:0000256" key="8">
    <source>
        <dbReference type="SAM" id="MobiDB-lite"/>
    </source>
</evidence>
<feature type="transmembrane region" description="Helical" evidence="9">
    <location>
        <begin position="117"/>
        <end position="139"/>
    </location>
</feature>
<dbReference type="eggNOG" id="KOG3318">
    <property type="taxonomic scope" value="Eukaryota"/>
</dbReference>
<evidence type="ECO:0000256" key="5">
    <source>
        <dbReference type="ARBA" id="ARBA00022824"/>
    </source>
</evidence>
<keyword evidence="4 9" id="KW-0812">Transmembrane</keyword>
<evidence type="ECO:0000256" key="7">
    <source>
        <dbReference type="ARBA" id="ARBA00023136"/>
    </source>
</evidence>
<name>A0A0D2X4Q9_CAPO3</name>
<evidence type="ECO:0000256" key="4">
    <source>
        <dbReference type="ARBA" id="ARBA00022692"/>
    </source>
</evidence>
<reference evidence="11" key="1">
    <citation type="submission" date="2011-02" db="EMBL/GenBank/DDBJ databases">
        <title>The Genome Sequence of Capsaspora owczarzaki ATCC 30864.</title>
        <authorList>
            <person name="Russ C."/>
            <person name="Cuomo C."/>
            <person name="Burger G."/>
            <person name="Gray M.W."/>
            <person name="Holland P.W.H."/>
            <person name="King N."/>
            <person name="Lang F.B.F."/>
            <person name="Roger A.J."/>
            <person name="Ruiz-Trillo I."/>
            <person name="Young S.K."/>
            <person name="Zeng Q."/>
            <person name="Gargeya S."/>
            <person name="Alvarado L."/>
            <person name="Berlin A."/>
            <person name="Chapman S.B."/>
            <person name="Chen Z."/>
            <person name="Freedman E."/>
            <person name="Gellesch M."/>
            <person name="Goldberg J."/>
            <person name="Griggs A."/>
            <person name="Gujja S."/>
            <person name="Heilman E."/>
            <person name="Heiman D."/>
            <person name="Howarth C."/>
            <person name="Mehta T."/>
            <person name="Neiman D."/>
            <person name="Pearson M."/>
            <person name="Roberts A."/>
            <person name="Saif S."/>
            <person name="Shea T."/>
            <person name="Shenoy N."/>
            <person name="Sisk P."/>
            <person name="Stolte C."/>
            <person name="Sykes S."/>
            <person name="White J."/>
            <person name="Yandava C."/>
            <person name="Haas B."/>
            <person name="Nusbaum C."/>
            <person name="Birren B."/>
        </authorList>
    </citation>
    <scope>NUCLEOTIDE SEQUENCE</scope>
    <source>
        <strain evidence="11">ATCC 30864</strain>
    </source>
</reference>
<dbReference type="Pfam" id="PF06417">
    <property type="entry name" value="EMC4"/>
    <property type="match status" value="1"/>
</dbReference>
<comment type="similarity">
    <text evidence="2">Belongs to the EMC4 family.</text>
</comment>
<dbReference type="GO" id="GO:0005789">
    <property type="term" value="C:endoplasmic reticulum membrane"/>
    <property type="evidence" value="ECO:0007669"/>
    <property type="project" value="UniProtKB-SubCell"/>
</dbReference>
<organism evidence="10 11">
    <name type="scientific">Capsaspora owczarzaki (strain ATCC 30864)</name>
    <dbReference type="NCBI Taxonomy" id="595528"/>
    <lineage>
        <taxon>Eukaryota</taxon>
        <taxon>Filasterea</taxon>
        <taxon>Capsaspora</taxon>
    </lineage>
</organism>
<protein>
    <recommendedName>
        <fullName evidence="3">ER membrane protein complex subunit 4</fullName>
    </recommendedName>
</protein>
<feature type="transmembrane region" description="Helical" evidence="9">
    <location>
        <begin position="168"/>
        <end position="191"/>
    </location>
</feature>
<dbReference type="EMBL" id="KE346371">
    <property type="protein sequence ID" value="KJE96489.1"/>
    <property type="molecule type" value="Genomic_DNA"/>
</dbReference>
<dbReference type="STRING" id="595528.A0A0D2X4Q9"/>
<evidence type="ECO:0000256" key="2">
    <source>
        <dbReference type="ARBA" id="ARBA00007715"/>
    </source>
</evidence>
<dbReference type="InParanoid" id="A0A0D2X4Q9"/>
<evidence type="ECO:0000256" key="3">
    <source>
        <dbReference type="ARBA" id="ARBA00020820"/>
    </source>
</evidence>